<evidence type="ECO:0000313" key="3">
    <source>
        <dbReference type="EnsemblMetazoa" id="CPIJ013502-PA"/>
    </source>
</evidence>
<gene>
    <name evidence="3" type="primary">6046557</name>
    <name evidence="2" type="ORF">CpipJ_CPIJ013502</name>
</gene>
<dbReference type="InParanoid" id="B0X265"/>
<proteinExistence type="predicted"/>
<evidence type="ECO:0000256" key="1">
    <source>
        <dbReference type="SAM" id="MobiDB-lite"/>
    </source>
</evidence>
<feature type="compositionally biased region" description="Polar residues" evidence="1">
    <location>
        <begin position="76"/>
        <end position="93"/>
    </location>
</feature>
<dbReference type="HOGENOM" id="CLU_1449075_0_0_1"/>
<dbReference type="VEuPathDB" id="VectorBase:CPIJ013502"/>
<reference evidence="3" key="2">
    <citation type="submission" date="2021-02" db="UniProtKB">
        <authorList>
            <consortium name="EnsemblMetazoa"/>
        </authorList>
    </citation>
    <scope>IDENTIFICATION</scope>
    <source>
        <strain evidence="3">JHB</strain>
    </source>
</reference>
<dbReference type="EMBL" id="DS232281">
    <property type="protein sequence ID" value="EDS38995.1"/>
    <property type="molecule type" value="Genomic_DNA"/>
</dbReference>
<dbReference type="EnsemblMetazoa" id="CPIJ013502-RA">
    <property type="protein sequence ID" value="CPIJ013502-PA"/>
    <property type="gene ID" value="CPIJ013502"/>
</dbReference>
<evidence type="ECO:0000313" key="2">
    <source>
        <dbReference type="EMBL" id="EDS38995.1"/>
    </source>
</evidence>
<reference evidence="2" key="1">
    <citation type="submission" date="2007-03" db="EMBL/GenBank/DDBJ databases">
        <title>Annotation of Culex pipiens quinquefasciatus.</title>
        <authorList>
            <consortium name="The Broad Institute Genome Sequencing Platform"/>
            <person name="Atkinson P.W."/>
            <person name="Hemingway J."/>
            <person name="Christensen B.M."/>
            <person name="Higgs S."/>
            <person name="Kodira C."/>
            <person name="Hannick L."/>
            <person name="Megy K."/>
            <person name="O'Leary S."/>
            <person name="Pearson M."/>
            <person name="Haas B.J."/>
            <person name="Mauceli E."/>
            <person name="Wortman J.R."/>
            <person name="Lee N.H."/>
            <person name="Guigo R."/>
            <person name="Stanke M."/>
            <person name="Alvarado L."/>
            <person name="Amedeo P."/>
            <person name="Antoine C.H."/>
            <person name="Arensburger P."/>
            <person name="Bidwell S.L."/>
            <person name="Crawford M."/>
            <person name="Camaro F."/>
            <person name="Devon K."/>
            <person name="Engels R."/>
            <person name="Hammond M."/>
            <person name="Howarth C."/>
            <person name="Koehrsen M."/>
            <person name="Lawson D."/>
            <person name="Montgomery P."/>
            <person name="Nene V."/>
            <person name="Nusbaum C."/>
            <person name="Puiu D."/>
            <person name="Romero-Severson J."/>
            <person name="Severson D.W."/>
            <person name="Shumway M."/>
            <person name="Sisk P."/>
            <person name="Stolte C."/>
            <person name="Zeng Q."/>
            <person name="Eisenstadt E."/>
            <person name="Fraser-Liggett C."/>
            <person name="Strausberg R."/>
            <person name="Galagan J."/>
            <person name="Birren B."/>
            <person name="Collins F.H."/>
        </authorList>
    </citation>
    <scope>NUCLEOTIDE SEQUENCE [LARGE SCALE GENOMIC DNA]</scope>
    <source>
        <strain evidence="2">JHB</strain>
    </source>
</reference>
<feature type="compositionally biased region" description="Basic residues" evidence="1">
    <location>
        <begin position="1"/>
        <end position="11"/>
    </location>
</feature>
<evidence type="ECO:0000313" key="4">
    <source>
        <dbReference type="Proteomes" id="UP000002320"/>
    </source>
</evidence>
<dbReference type="KEGG" id="cqu:CpipJ_CPIJ013502"/>
<dbReference type="Proteomes" id="UP000002320">
    <property type="component" value="Unassembled WGS sequence"/>
</dbReference>
<keyword evidence="4" id="KW-1185">Reference proteome</keyword>
<feature type="region of interest" description="Disordered" evidence="1">
    <location>
        <begin position="1"/>
        <end position="99"/>
    </location>
</feature>
<accession>B0X265</accession>
<name>B0X265_CULQU</name>
<sequence length="187" mass="20482">MGRMRRKKSRRVALTIHAISSKCQKDDQQQQSEQQSTKDKQVAPKEMTPPQDPAFSTLIVDVNKMESTEPPFNEVSLRTSRKSATTRPPSLSCPSPDGTETELAELASNVSGMHGDVSTTQFHDGQVLDVVSGHGLRQGFLIHFDGLDISGQVDRNEDDGDTGLVHIGFRSRTTDFGAESPTNRSAE</sequence>
<dbReference type="AlphaFoldDB" id="B0X265"/>
<organism>
    <name type="scientific">Culex quinquefasciatus</name>
    <name type="common">Southern house mosquito</name>
    <name type="synonym">Culex pungens</name>
    <dbReference type="NCBI Taxonomy" id="7176"/>
    <lineage>
        <taxon>Eukaryota</taxon>
        <taxon>Metazoa</taxon>
        <taxon>Ecdysozoa</taxon>
        <taxon>Arthropoda</taxon>
        <taxon>Hexapoda</taxon>
        <taxon>Insecta</taxon>
        <taxon>Pterygota</taxon>
        <taxon>Neoptera</taxon>
        <taxon>Endopterygota</taxon>
        <taxon>Diptera</taxon>
        <taxon>Nematocera</taxon>
        <taxon>Culicoidea</taxon>
        <taxon>Culicidae</taxon>
        <taxon>Culicinae</taxon>
        <taxon>Culicini</taxon>
        <taxon>Culex</taxon>
        <taxon>Culex</taxon>
    </lineage>
</organism>
<protein>
    <submittedName>
        <fullName evidence="2 3">Uncharacterized protein</fullName>
    </submittedName>
</protein>